<feature type="compositionally biased region" description="Polar residues" evidence="1">
    <location>
        <begin position="21"/>
        <end position="33"/>
    </location>
</feature>
<dbReference type="AlphaFoldDB" id="A0A498JW82"/>
<feature type="region of interest" description="Disordered" evidence="1">
    <location>
        <begin position="1"/>
        <end position="33"/>
    </location>
</feature>
<accession>A0A498JW82</accession>
<evidence type="ECO:0000313" key="3">
    <source>
        <dbReference type="Proteomes" id="UP000290289"/>
    </source>
</evidence>
<name>A0A498JW82_MALDO</name>
<comment type="caution">
    <text evidence="2">The sequence shown here is derived from an EMBL/GenBank/DDBJ whole genome shotgun (WGS) entry which is preliminary data.</text>
</comment>
<dbReference type="Proteomes" id="UP000290289">
    <property type="component" value="Chromosome 5"/>
</dbReference>
<protein>
    <submittedName>
        <fullName evidence="2">Uncharacterized protein</fullName>
    </submittedName>
</protein>
<evidence type="ECO:0000313" key="2">
    <source>
        <dbReference type="EMBL" id="RXI00170.1"/>
    </source>
</evidence>
<dbReference type="EMBL" id="RDQH01000331">
    <property type="protein sequence ID" value="RXI00170.1"/>
    <property type="molecule type" value="Genomic_DNA"/>
</dbReference>
<organism evidence="2 3">
    <name type="scientific">Malus domestica</name>
    <name type="common">Apple</name>
    <name type="synonym">Pyrus malus</name>
    <dbReference type="NCBI Taxonomy" id="3750"/>
    <lineage>
        <taxon>Eukaryota</taxon>
        <taxon>Viridiplantae</taxon>
        <taxon>Streptophyta</taxon>
        <taxon>Embryophyta</taxon>
        <taxon>Tracheophyta</taxon>
        <taxon>Spermatophyta</taxon>
        <taxon>Magnoliopsida</taxon>
        <taxon>eudicotyledons</taxon>
        <taxon>Gunneridae</taxon>
        <taxon>Pentapetalae</taxon>
        <taxon>rosids</taxon>
        <taxon>fabids</taxon>
        <taxon>Rosales</taxon>
        <taxon>Rosaceae</taxon>
        <taxon>Amygdaloideae</taxon>
        <taxon>Maleae</taxon>
        <taxon>Malus</taxon>
    </lineage>
</organism>
<evidence type="ECO:0000256" key="1">
    <source>
        <dbReference type="SAM" id="MobiDB-lite"/>
    </source>
</evidence>
<sequence>MDKDLLWAPAPVGSALPSPPTAGSSDTPVASTVPGQLKLQPLIEAPELFQRLRLLKEAPELFQRFQRL</sequence>
<reference evidence="2 3" key="1">
    <citation type="submission" date="2018-10" db="EMBL/GenBank/DDBJ databases">
        <title>A high-quality apple genome assembly.</title>
        <authorList>
            <person name="Hu J."/>
        </authorList>
    </citation>
    <scope>NUCLEOTIDE SEQUENCE [LARGE SCALE GENOMIC DNA]</scope>
    <source>
        <strain evidence="3">cv. HFTH1</strain>
        <tissue evidence="2">Young leaf</tissue>
    </source>
</reference>
<gene>
    <name evidence="2" type="ORF">DVH24_037718</name>
</gene>
<proteinExistence type="predicted"/>
<keyword evidence="3" id="KW-1185">Reference proteome</keyword>